<proteinExistence type="predicted"/>
<evidence type="ECO:0000259" key="2">
    <source>
        <dbReference type="PROSITE" id="PS52039"/>
    </source>
</evidence>
<feature type="domain" description="Topo IA-type catalytic" evidence="2">
    <location>
        <begin position="142"/>
        <end position="160"/>
    </location>
</feature>
<dbReference type="PANTHER" id="PTHR42785">
    <property type="entry name" value="DNA TOPOISOMERASE, TYPE IA, CORE"/>
    <property type="match status" value="1"/>
</dbReference>
<dbReference type="InterPro" id="IPR023405">
    <property type="entry name" value="Topo_IA_core_domain"/>
</dbReference>
<name>A0A382FR12_9ZZZZ</name>
<dbReference type="GO" id="GO:0003677">
    <property type="term" value="F:DNA binding"/>
    <property type="evidence" value="ECO:0007669"/>
    <property type="project" value="InterPro"/>
</dbReference>
<dbReference type="InterPro" id="IPR006171">
    <property type="entry name" value="TOPRIM_dom"/>
</dbReference>
<organism evidence="3">
    <name type="scientific">marine metagenome</name>
    <dbReference type="NCBI Taxonomy" id="408172"/>
    <lineage>
        <taxon>unclassified sequences</taxon>
        <taxon>metagenomes</taxon>
        <taxon>ecological metagenomes</taxon>
    </lineage>
</organism>
<feature type="non-terminal residue" evidence="3">
    <location>
        <position position="1"/>
    </location>
</feature>
<dbReference type="GO" id="GO:0003917">
    <property type="term" value="F:DNA topoisomerase type I (single strand cut, ATP-independent) activity"/>
    <property type="evidence" value="ECO:0007669"/>
    <property type="project" value="InterPro"/>
</dbReference>
<dbReference type="InterPro" id="IPR013497">
    <property type="entry name" value="Topo_IA_cen"/>
</dbReference>
<feature type="domain" description="Toprim" evidence="1">
    <location>
        <begin position="3"/>
        <end position="127"/>
    </location>
</feature>
<dbReference type="GO" id="GO:0006265">
    <property type="term" value="P:DNA topological change"/>
    <property type="evidence" value="ECO:0007669"/>
    <property type="project" value="InterPro"/>
</dbReference>
<evidence type="ECO:0000313" key="3">
    <source>
        <dbReference type="EMBL" id="SVB64401.1"/>
    </source>
</evidence>
<dbReference type="AlphaFoldDB" id="A0A382FR12"/>
<dbReference type="PROSITE" id="PS52039">
    <property type="entry name" value="TOPO_IA_2"/>
    <property type="match status" value="1"/>
</dbReference>
<dbReference type="EMBL" id="UINC01050894">
    <property type="protein sequence ID" value="SVB64401.1"/>
    <property type="molecule type" value="Genomic_DNA"/>
</dbReference>
<dbReference type="PANTHER" id="PTHR42785:SF1">
    <property type="entry name" value="DNA TOPOISOMERASE"/>
    <property type="match status" value="1"/>
</dbReference>
<dbReference type="SMART" id="SM00493">
    <property type="entry name" value="TOPRIM"/>
    <property type="match status" value="1"/>
</dbReference>
<dbReference type="InterPro" id="IPR003601">
    <property type="entry name" value="Topo_IA_2"/>
</dbReference>
<dbReference type="InterPro" id="IPR000380">
    <property type="entry name" value="Topo_IA"/>
</dbReference>
<dbReference type="CDD" id="cd03363">
    <property type="entry name" value="TOPRIM_TopoIA_TopoI"/>
    <property type="match status" value="1"/>
</dbReference>
<gene>
    <name evidence="3" type="ORF">METZ01_LOCUS217255</name>
</gene>
<protein>
    <submittedName>
        <fullName evidence="3">Uncharacterized protein</fullName>
    </submittedName>
</protein>
<reference evidence="3" key="1">
    <citation type="submission" date="2018-05" db="EMBL/GenBank/DDBJ databases">
        <authorList>
            <person name="Lanie J.A."/>
            <person name="Ng W.-L."/>
            <person name="Kazmierczak K.M."/>
            <person name="Andrzejewski T.M."/>
            <person name="Davidsen T.M."/>
            <person name="Wayne K.J."/>
            <person name="Tettelin H."/>
            <person name="Glass J.I."/>
            <person name="Rusch D."/>
            <person name="Podicherti R."/>
            <person name="Tsui H.-C.T."/>
            <person name="Winkler M.E."/>
        </authorList>
    </citation>
    <scope>NUCLEOTIDE SEQUENCE</scope>
</reference>
<dbReference type="SUPFAM" id="SSF56712">
    <property type="entry name" value="Prokaryotic type I DNA topoisomerase"/>
    <property type="match status" value="1"/>
</dbReference>
<dbReference type="Pfam" id="PF01751">
    <property type="entry name" value="Toprim"/>
    <property type="match status" value="1"/>
</dbReference>
<sequence>VSKALIVVESPAKARTISRFLGDDYIVESSIGHIRDLPSRAAEIPPAHKKKKWARIGVNVDEGFEPLYIVPATKKAQVKKLKDLLKTVDELYLATDEDREGEAIAWHLVEVLKPKVPVRRMVFHEITERAIQKAIETPRTIDMRLVEAQEARRILDRLYG</sequence>
<dbReference type="Gene3D" id="3.40.50.140">
    <property type="match status" value="1"/>
</dbReference>
<accession>A0A382FR12</accession>
<dbReference type="PROSITE" id="PS50880">
    <property type="entry name" value="TOPRIM"/>
    <property type="match status" value="1"/>
</dbReference>
<evidence type="ECO:0000259" key="1">
    <source>
        <dbReference type="PROSITE" id="PS50880"/>
    </source>
</evidence>
<dbReference type="SMART" id="SM00436">
    <property type="entry name" value="TOP1Bc"/>
    <property type="match status" value="1"/>
</dbReference>
<dbReference type="InterPro" id="IPR034149">
    <property type="entry name" value="TOPRIM_TopoI"/>
</dbReference>
<feature type="non-terminal residue" evidence="3">
    <location>
        <position position="160"/>
    </location>
</feature>